<accession>A0ABT0FPN8</accession>
<evidence type="ECO:0000313" key="3">
    <source>
        <dbReference type="EMBL" id="MCK2214294.1"/>
    </source>
</evidence>
<keyword evidence="1" id="KW-0175">Coiled coil</keyword>
<proteinExistence type="predicted"/>
<name>A0ABT0FPN8_9ACTN</name>
<gene>
    <name evidence="3" type="ORF">MF672_010895</name>
</gene>
<evidence type="ECO:0000256" key="1">
    <source>
        <dbReference type="SAM" id="Coils"/>
    </source>
</evidence>
<dbReference type="EMBL" id="JAKRKC020000001">
    <property type="protein sequence ID" value="MCK2214294.1"/>
    <property type="molecule type" value="Genomic_DNA"/>
</dbReference>
<sequence>MPGQLIRDVRATLDIDVQAAQRGLAALEKSGAAAERALREQEEAARGYQRQLEKTGTAASTMRRRLEAATRALPKITIEADSSDADKKLAALRESLGELAGKKIGIDVDGGTALEEMRRVKAELEELARSEADPIIRADVQIALRELRRVEDELDKLERDSAEVKVDVDVDHAAAAVGEIADKAGSLGSLFSEGFGVLGSVGPGQVAVAAAAIAALPTVAGVAASGIVAALGGGLATVGLTMAADADRVKHAWSETVSAIREELADAAAPLEGSAIRAADVAARTFEALKPRLARIWEGLVPDVDRFVDAVGRGIETLGPSFEHVGDSFGNLLSSLADRMPSIMSHLNDTFETFADIMDEHPTMLADLIEDASALVEAGAKVISWADELKVLFSAPLGPAGSQASSDYFFRQLFGGTPQEIAQGMEELPTTLSRMQEEAGKAVAAMTGVGQSGDSAADGVRHLTQALEEHFDPAQAALGAEIRLKQALEEAGRAAKTKGLSDLERLQAVQNLTSAISEAAKAESERTGKTDQAGRSFAEQLPKLVAWAGKNDAAKAAVGGLGESLGITIKRTDEGAVAVDKFGRAVIQLPNGKTVKVDADTAKALAAIQDAQRKVDGMKDKTITVRVRVEQDGSVRLPGGLKASPNARGSISQDGVRLMAAGGVLQPMITERAVYSPRNNAIFGEAGKEAFIPYASAHRERASDILAKVADDFGYLLINKTASKALSGVAESVQLSADQYQIHMGAVIDELDSTLGQTGSLTAAIGAVGATGEQLVDGWTSGSAAIGDSVSDMGQLVSVSVSGMADTMSGSIDGLTGAVEQLGDAVSASISKTTGTASTKKKGGGAFASASISSSTGTVSRKGGVGASLKEETGVIDLVPAKTVLRPDQYGVHVGGGGVAYNTAASSASAGSMLAAATLKSVPAGGGLATTSAGAGGGAGGGVSIGAFYASPDQSPYEIAQDLDWIARRGG</sequence>
<evidence type="ECO:0000256" key="2">
    <source>
        <dbReference type="SAM" id="MobiDB-lite"/>
    </source>
</evidence>
<feature type="coiled-coil region" evidence="1">
    <location>
        <begin position="140"/>
        <end position="167"/>
    </location>
</feature>
<dbReference type="Proteomes" id="UP001317259">
    <property type="component" value="Unassembled WGS sequence"/>
</dbReference>
<protein>
    <recommendedName>
        <fullName evidence="5">Phage tail tape measure protein</fullName>
    </recommendedName>
</protein>
<keyword evidence="4" id="KW-1185">Reference proteome</keyword>
<feature type="region of interest" description="Disordered" evidence="2">
    <location>
        <begin position="833"/>
        <end position="864"/>
    </location>
</feature>
<feature type="compositionally biased region" description="Low complexity" evidence="2">
    <location>
        <begin position="847"/>
        <end position="858"/>
    </location>
</feature>
<evidence type="ECO:0008006" key="5">
    <source>
        <dbReference type="Google" id="ProtNLM"/>
    </source>
</evidence>
<feature type="coiled-coil region" evidence="1">
    <location>
        <begin position="24"/>
        <end position="51"/>
    </location>
</feature>
<comment type="caution">
    <text evidence="3">The sequence shown here is derived from an EMBL/GenBank/DDBJ whole genome shotgun (WGS) entry which is preliminary data.</text>
</comment>
<organism evidence="3 4">
    <name type="scientific">Actinomadura luzonensis</name>
    <dbReference type="NCBI Taxonomy" id="2805427"/>
    <lineage>
        <taxon>Bacteria</taxon>
        <taxon>Bacillati</taxon>
        <taxon>Actinomycetota</taxon>
        <taxon>Actinomycetes</taxon>
        <taxon>Streptosporangiales</taxon>
        <taxon>Thermomonosporaceae</taxon>
        <taxon>Actinomadura</taxon>
    </lineage>
</organism>
<reference evidence="3 4" key="1">
    <citation type="submission" date="2022-04" db="EMBL/GenBank/DDBJ databases">
        <title>Genome draft of Actinomadura sp. ATCC 31491.</title>
        <authorList>
            <person name="Shi X."/>
            <person name="Du Y."/>
        </authorList>
    </citation>
    <scope>NUCLEOTIDE SEQUENCE [LARGE SCALE GENOMIC DNA]</scope>
    <source>
        <strain evidence="3 4">ATCC 31491</strain>
    </source>
</reference>
<evidence type="ECO:0000313" key="4">
    <source>
        <dbReference type="Proteomes" id="UP001317259"/>
    </source>
</evidence>
<dbReference type="RefSeq" id="WP_242380739.1">
    <property type="nucleotide sequence ID" value="NZ_JAKRKC020000001.1"/>
</dbReference>